<feature type="non-terminal residue" evidence="2">
    <location>
        <position position="500"/>
    </location>
</feature>
<evidence type="ECO:0000259" key="1">
    <source>
        <dbReference type="Pfam" id="PF00668"/>
    </source>
</evidence>
<evidence type="ECO:0000313" key="3">
    <source>
        <dbReference type="Proteomes" id="UP001595696"/>
    </source>
</evidence>
<dbReference type="PANTHER" id="PTHR45527:SF1">
    <property type="entry name" value="FATTY ACID SYNTHASE"/>
    <property type="match status" value="1"/>
</dbReference>
<dbReference type="InterPro" id="IPR023213">
    <property type="entry name" value="CAT-like_dom_sf"/>
</dbReference>
<sequence length="500" mass="55069">MDRLDFGGNDETGDTRGDAVEYFPLSPAQLGIWYAQHVDPQVPVTIAQYVDLHGDLDPELLLQVSIRASLETGSGYLRIIERDGEPLQGVDPSLSSEQEYVDLRGAEDPEAAAAEWMRAEYSRPLDIVADRLIKTAALQLGEHRWYWYTRIHHIALDGLAATNYVARIAELYTAETRGEEPAAAKATPLRTLYDAEIAYRDSSRFDSDREYWAARVAGLEEGTSLTGRSAPPSALNNVASAALTDEQDDLLAAAVAKHDNTPAGLLIAAFGAYLAQLTGAEDVILSLPVTARTTAAMRRAGGVTSNIVPLRLAVGYDSTVADLLKRVQVEVSGALRHQRYRHEDIRRDAAGDGMVTTEFFGPWVNIMLFHSEIVLGEMTGRLNVLSTGSIEDLGVNFYQSTTGSHTHIDFETNPNLYSSDEGRTHHGRFLEFFQRFLAADADTEVWSLPATTAEERERTLVEWNDAEQDVPTTTLVALLDEQIARTPERTALRFEGTSLS</sequence>
<dbReference type="RefSeq" id="WP_378612371.1">
    <property type="nucleotide sequence ID" value="NZ_JBHSAX010000011.1"/>
</dbReference>
<dbReference type="Gene3D" id="3.30.559.10">
    <property type="entry name" value="Chloramphenicol acetyltransferase-like domain"/>
    <property type="match status" value="1"/>
</dbReference>
<keyword evidence="3" id="KW-1185">Reference proteome</keyword>
<comment type="caution">
    <text evidence="2">The sequence shown here is derived from an EMBL/GenBank/DDBJ whole genome shotgun (WGS) entry which is preliminary data.</text>
</comment>
<dbReference type="Pfam" id="PF00668">
    <property type="entry name" value="Condensation"/>
    <property type="match status" value="1"/>
</dbReference>
<reference evidence="3" key="1">
    <citation type="journal article" date="2019" name="Int. J. Syst. Evol. Microbiol.">
        <title>The Global Catalogue of Microorganisms (GCM) 10K type strain sequencing project: providing services to taxonomists for standard genome sequencing and annotation.</title>
        <authorList>
            <consortium name="The Broad Institute Genomics Platform"/>
            <consortium name="The Broad Institute Genome Sequencing Center for Infectious Disease"/>
            <person name="Wu L."/>
            <person name="Ma J."/>
        </authorList>
    </citation>
    <scope>NUCLEOTIDE SEQUENCE [LARGE SCALE GENOMIC DNA]</scope>
    <source>
        <strain evidence="3">CGMCC 4.7330</strain>
    </source>
</reference>
<dbReference type="Proteomes" id="UP001595696">
    <property type="component" value="Unassembled WGS sequence"/>
</dbReference>
<protein>
    <submittedName>
        <fullName evidence="2">Condensation domain-containing protein</fullName>
    </submittedName>
</protein>
<evidence type="ECO:0000313" key="2">
    <source>
        <dbReference type="EMBL" id="MFC3962593.1"/>
    </source>
</evidence>
<dbReference type="PANTHER" id="PTHR45527">
    <property type="entry name" value="NONRIBOSOMAL PEPTIDE SYNTHETASE"/>
    <property type="match status" value="1"/>
</dbReference>
<dbReference type="SUPFAM" id="SSF52777">
    <property type="entry name" value="CoA-dependent acyltransferases"/>
    <property type="match status" value="2"/>
</dbReference>
<organism evidence="2 3">
    <name type="scientific">Nocardia jiangsuensis</name>
    <dbReference type="NCBI Taxonomy" id="1691563"/>
    <lineage>
        <taxon>Bacteria</taxon>
        <taxon>Bacillati</taxon>
        <taxon>Actinomycetota</taxon>
        <taxon>Actinomycetes</taxon>
        <taxon>Mycobacteriales</taxon>
        <taxon>Nocardiaceae</taxon>
        <taxon>Nocardia</taxon>
    </lineage>
</organism>
<dbReference type="InterPro" id="IPR001242">
    <property type="entry name" value="Condensation_dom"/>
</dbReference>
<gene>
    <name evidence="2" type="ORF">ACFO0B_11405</name>
</gene>
<feature type="domain" description="Condensation" evidence="1">
    <location>
        <begin position="23"/>
        <end position="438"/>
    </location>
</feature>
<dbReference type="EMBL" id="JBHSAX010000011">
    <property type="protein sequence ID" value="MFC3962593.1"/>
    <property type="molecule type" value="Genomic_DNA"/>
</dbReference>
<name>A0ABV8DR67_9NOCA</name>
<dbReference type="Gene3D" id="3.30.559.30">
    <property type="entry name" value="Nonribosomal peptide synthetase, condensation domain"/>
    <property type="match status" value="1"/>
</dbReference>
<proteinExistence type="predicted"/>
<accession>A0ABV8DR67</accession>